<sequence length="75" mass="8621">MAAKKIPHFMKTIMNTNARDKRLTRLFMLLFLTHSSHERGRRPGNSRKQRKTNERNGTSNVFMGSFGTADCHGLD</sequence>
<evidence type="ECO:0000313" key="3">
    <source>
        <dbReference type="Proteomes" id="UP001054821"/>
    </source>
</evidence>
<evidence type="ECO:0000256" key="1">
    <source>
        <dbReference type="SAM" id="MobiDB-lite"/>
    </source>
</evidence>
<comment type="caution">
    <text evidence="2">The sequence shown here is derived from an EMBL/GenBank/DDBJ whole genome shotgun (WGS) entry which is preliminary data.</text>
</comment>
<accession>A0AAD4ZYF6</accession>
<protein>
    <submittedName>
        <fullName evidence="2">Uncharacterized protein</fullName>
    </submittedName>
</protein>
<feature type="region of interest" description="Disordered" evidence="1">
    <location>
        <begin position="36"/>
        <end position="75"/>
    </location>
</feature>
<reference evidence="2 3" key="1">
    <citation type="journal article" date="2022" name="G3 (Bethesda)">
        <title>Whole-genome sequence and methylome profiling of the almond [Prunus dulcis (Mill.) D.A. Webb] cultivar 'Nonpareil'.</title>
        <authorList>
            <person name="D'Amico-Willman K.M."/>
            <person name="Ouma W.Z."/>
            <person name="Meulia T."/>
            <person name="Sideli G.M."/>
            <person name="Gradziel T.M."/>
            <person name="Fresnedo-Ramirez J."/>
        </authorList>
    </citation>
    <scope>NUCLEOTIDE SEQUENCE [LARGE SCALE GENOMIC DNA]</scope>
    <source>
        <strain evidence="2">Clone GOH B32 T37-40</strain>
    </source>
</reference>
<evidence type="ECO:0000313" key="2">
    <source>
        <dbReference type="EMBL" id="KAI5356346.1"/>
    </source>
</evidence>
<keyword evidence="3" id="KW-1185">Reference proteome</keyword>
<feature type="compositionally biased region" description="Basic residues" evidence="1">
    <location>
        <begin position="39"/>
        <end position="50"/>
    </location>
</feature>
<gene>
    <name evidence="2" type="ORF">L3X38_009241</name>
</gene>
<dbReference type="EMBL" id="JAJFAZ020000001">
    <property type="protein sequence ID" value="KAI5356346.1"/>
    <property type="molecule type" value="Genomic_DNA"/>
</dbReference>
<proteinExistence type="predicted"/>
<name>A0AAD4ZYF6_PRUDU</name>
<dbReference type="AlphaFoldDB" id="A0AAD4ZYF6"/>
<dbReference type="Proteomes" id="UP001054821">
    <property type="component" value="Chromosome 1"/>
</dbReference>
<organism evidence="2 3">
    <name type="scientific">Prunus dulcis</name>
    <name type="common">Almond</name>
    <name type="synonym">Amygdalus dulcis</name>
    <dbReference type="NCBI Taxonomy" id="3755"/>
    <lineage>
        <taxon>Eukaryota</taxon>
        <taxon>Viridiplantae</taxon>
        <taxon>Streptophyta</taxon>
        <taxon>Embryophyta</taxon>
        <taxon>Tracheophyta</taxon>
        <taxon>Spermatophyta</taxon>
        <taxon>Magnoliopsida</taxon>
        <taxon>eudicotyledons</taxon>
        <taxon>Gunneridae</taxon>
        <taxon>Pentapetalae</taxon>
        <taxon>rosids</taxon>
        <taxon>fabids</taxon>
        <taxon>Rosales</taxon>
        <taxon>Rosaceae</taxon>
        <taxon>Amygdaloideae</taxon>
        <taxon>Amygdaleae</taxon>
        <taxon>Prunus</taxon>
    </lineage>
</organism>